<gene>
    <name evidence="4" type="ORF">E6O75_ATG05793</name>
</gene>
<feature type="compositionally biased region" description="Basic residues" evidence="1">
    <location>
        <begin position="381"/>
        <end position="390"/>
    </location>
</feature>
<feature type="domain" description="SMODS and SLOG-associating 2TM effector" evidence="3">
    <location>
        <begin position="62"/>
        <end position="192"/>
    </location>
</feature>
<proteinExistence type="predicted"/>
<protein>
    <recommendedName>
        <fullName evidence="3">SMODS and SLOG-associating 2TM effector domain-containing protein</fullName>
    </recommendedName>
</protein>
<keyword evidence="5" id="KW-1185">Reference proteome</keyword>
<feature type="transmembrane region" description="Helical" evidence="2">
    <location>
        <begin position="106"/>
        <end position="125"/>
    </location>
</feature>
<feature type="region of interest" description="Disordered" evidence="1">
    <location>
        <begin position="367"/>
        <end position="390"/>
    </location>
</feature>
<evidence type="ECO:0000259" key="3">
    <source>
        <dbReference type="Pfam" id="PF18142"/>
    </source>
</evidence>
<evidence type="ECO:0000256" key="1">
    <source>
        <dbReference type="SAM" id="MobiDB-lite"/>
    </source>
</evidence>
<sequence>MPRDDERTPLLSNHTSNFWAFGAERRRDDYHAQFCQMVGIPPSDRSPNDDPPPVGQKSLYGRALRAKAEQSLTYAFTAGISNTLLLSQVVLGAAVTGLGASASSHILITVFGALNTIIAGVVAYLKSRGQPMRARMYRDDLERVVDEIENSEVMWLGISKGVHGYDDINIDEQVTVRSEVARLTRLYDRAVRTNTLNNPDMYMAGAQSDPNLALKSRVGAPIGPAPVLAPNPNVVPAASASAVAPVPVAPVPPAPGPAAAIVDPDESPASAPPKPPTPPPPPPPPPPKEEPRVEPPKVDSKQEPKVESPKTEPCKESKEDPLLETPKDDPPASVEPAKEDSTLPIGAPTPVPTPAHIPVIVQVALDDDASPASATTNALSRKSRKSREDV</sequence>
<reference evidence="4 5" key="1">
    <citation type="submission" date="2019-04" db="EMBL/GenBank/DDBJ databases">
        <title>High contiguity whole genome sequence and gene annotation resource for two Venturia nashicola isolates.</title>
        <authorList>
            <person name="Prokchorchik M."/>
            <person name="Won K."/>
            <person name="Lee Y."/>
            <person name="Choi E.D."/>
            <person name="Segonzac C."/>
            <person name="Sohn K.H."/>
        </authorList>
    </citation>
    <scope>NUCLEOTIDE SEQUENCE [LARGE SCALE GENOMIC DNA]</scope>
    <source>
        <strain evidence="4 5">PRI2</strain>
    </source>
</reference>
<dbReference type="EMBL" id="SNSC02000010">
    <property type="protein sequence ID" value="TID21028.1"/>
    <property type="molecule type" value="Genomic_DNA"/>
</dbReference>
<evidence type="ECO:0000313" key="4">
    <source>
        <dbReference type="EMBL" id="TID21028.1"/>
    </source>
</evidence>
<dbReference type="AlphaFoldDB" id="A0A4Z1P1C0"/>
<evidence type="ECO:0000256" key="2">
    <source>
        <dbReference type="SAM" id="Phobius"/>
    </source>
</evidence>
<comment type="caution">
    <text evidence="4">The sequence shown here is derived from an EMBL/GenBank/DDBJ whole genome shotgun (WGS) entry which is preliminary data.</text>
</comment>
<dbReference type="InterPro" id="IPR041622">
    <property type="entry name" value="SLATT_fungi"/>
</dbReference>
<feature type="region of interest" description="Disordered" evidence="1">
    <location>
        <begin position="256"/>
        <end position="354"/>
    </location>
</feature>
<keyword evidence="2" id="KW-0812">Transmembrane</keyword>
<name>A0A4Z1P1C0_9PEZI</name>
<dbReference type="PANTHER" id="PTHR38793:SF3">
    <property type="entry name" value="SMODS AND SLOG-ASSOCIATING 2TM EFFECTOR DOMAIN-CONTAINING PROTEIN"/>
    <property type="match status" value="1"/>
</dbReference>
<feature type="compositionally biased region" description="Pro residues" evidence="1">
    <location>
        <begin position="270"/>
        <end position="286"/>
    </location>
</feature>
<organism evidence="4 5">
    <name type="scientific">Venturia nashicola</name>
    <dbReference type="NCBI Taxonomy" id="86259"/>
    <lineage>
        <taxon>Eukaryota</taxon>
        <taxon>Fungi</taxon>
        <taxon>Dikarya</taxon>
        <taxon>Ascomycota</taxon>
        <taxon>Pezizomycotina</taxon>
        <taxon>Dothideomycetes</taxon>
        <taxon>Pleosporomycetidae</taxon>
        <taxon>Venturiales</taxon>
        <taxon>Venturiaceae</taxon>
        <taxon>Venturia</taxon>
    </lineage>
</organism>
<dbReference type="NCBIfam" id="NF033635">
    <property type="entry name" value="SLATT_fungal"/>
    <property type="match status" value="1"/>
</dbReference>
<feature type="transmembrane region" description="Helical" evidence="2">
    <location>
        <begin position="72"/>
        <end position="94"/>
    </location>
</feature>
<dbReference type="PANTHER" id="PTHR38793">
    <property type="entry name" value="SLATT_FUNGAL DOMAIN-CONTAINING PROTEIN-RELATED"/>
    <property type="match status" value="1"/>
</dbReference>
<dbReference type="Pfam" id="PF18142">
    <property type="entry name" value="SLATT_fungal"/>
    <property type="match status" value="1"/>
</dbReference>
<evidence type="ECO:0000313" key="5">
    <source>
        <dbReference type="Proteomes" id="UP000298493"/>
    </source>
</evidence>
<accession>A0A4Z1P1C0</accession>
<feature type="compositionally biased region" description="Basic and acidic residues" evidence="1">
    <location>
        <begin position="287"/>
        <end position="341"/>
    </location>
</feature>
<keyword evidence="2" id="KW-1133">Transmembrane helix</keyword>
<dbReference type="Proteomes" id="UP000298493">
    <property type="component" value="Unassembled WGS sequence"/>
</dbReference>
<dbReference type="OrthoDB" id="4472872at2759"/>
<keyword evidence="2" id="KW-0472">Membrane</keyword>